<accession>X0X3X0</accession>
<name>X0X3X0_9ZZZZ</name>
<dbReference type="EMBL" id="BARS01049878">
    <property type="protein sequence ID" value="GAG37710.1"/>
    <property type="molecule type" value="Genomic_DNA"/>
</dbReference>
<dbReference type="AlphaFoldDB" id="X0X3X0"/>
<sequence length="240" mass="28045">GDFWIKINTINSITKSIIGKINKGRTWKLGSTDYMIFKHKYINNLHVFIINDTEDFLRIYYNNYRENVIFGQLTPTSRTFKITNKISTSKLKNCHMHSFYFDSLSESQGKKQFSPYYPHPNPMLSKAINKYIKSSQTSEDWGWWTSYLLSSIINLLVNCFHCKYIDLADLSTYSTKDRNCHVPQILNKVIKDRIPLYQDVGFKSNPPQNIDTLRKIVNIEKNYNSKALDIDQTTPRSSVS</sequence>
<feature type="non-terminal residue" evidence="1">
    <location>
        <position position="1"/>
    </location>
</feature>
<proteinExistence type="predicted"/>
<protein>
    <submittedName>
        <fullName evidence="1">Uncharacterized protein</fullName>
    </submittedName>
</protein>
<evidence type="ECO:0000313" key="1">
    <source>
        <dbReference type="EMBL" id="GAG37710.1"/>
    </source>
</evidence>
<gene>
    <name evidence="1" type="ORF">S01H1_74540</name>
</gene>
<comment type="caution">
    <text evidence="1">The sequence shown here is derived from an EMBL/GenBank/DDBJ whole genome shotgun (WGS) entry which is preliminary data.</text>
</comment>
<organism evidence="1">
    <name type="scientific">marine sediment metagenome</name>
    <dbReference type="NCBI Taxonomy" id="412755"/>
    <lineage>
        <taxon>unclassified sequences</taxon>
        <taxon>metagenomes</taxon>
        <taxon>ecological metagenomes</taxon>
    </lineage>
</organism>
<feature type="non-terminal residue" evidence="1">
    <location>
        <position position="240"/>
    </location>
</feature>
<reference evidence="1" key="1">
    <citation type="journal article" date="2014" name="Front. Microbiol.">
        <title>High frequency of phylogenetically diverse reductive dehalogenase-homologous genes in deep subseafloor sedimentary metagenomes.</title>
        <authorList>
            <person name="Kawai M."/>
            <person name="Futagami T."/>
            <person name="Toyoda A."/>
            <person name="Takaki Y."/>
            <person name="Nishi S."/>
            <person name="Hori S."/>
            <person name="Arai W."/>
            <person name="Tsubouchi T."/>
            <person name="Morono Y."/>
            <person name="Uchiyama I."/>
            <person name="Ito T."/>
            <person name="Fujiyama A."/>
            <person name="Inagaki F."/>
            <person name="Takami H."/>
        </authorList>
    </citation>
    <scope>NUCLEOTIDE SEQUENCE</scope>
    <source>
        <strain evidence="1">Expedition CK06-06</strain>
    </source>
</reference>